<comment type="function">
    <text evidence="1">General regulator of phagocytosis. Required to uptake Gram negative bacterium by macrophages.</text>
</comment>
<evidence type="ECO:0000256" key="9">
    <source>
        <dbReference type="ARBA" id="ARBA00023136"/>
    </source>
</evidence>
<dbReference type="GO" id="GO:0016020">
    <property type="term" value="C:membrane"/>
    <property type="evidence" value="ECO:0007669"/>
    <property type="project" value="UniProtKB-SubCell"/>
</dbReference>
<evidence type="ECO:0000256" key="6">
    <source>
        <dbReference type="ARBA" id="ARBA00022989"/>
    </source>
</evidence>
<evidence type="ECO:0000256" key="10">
    <source>
        <dbReference type="SAM" id="Phobius"/>
    </source>
</evidence>
<comment type="subcellular location">
    <subcellularLocation>
        <location evidence="4">Golgi apparatus</location>
    </subcellularLocation>
    <subcellularLocation>
        <location evidence="2">Membrane</location>
        <topology evidence="2">Single-pass membrane protein</topology>
    </subcellularLocation>
    <subcellularLocation>
        <location evidence="3">Mitochondrion</location>
    </subcellularLocation>
</comment>
<keyword evidence="12" id="KW-1185">Reference proteome</keyword>
<dbReference type="EMBL" id="UZAN01065432">
    <property type="protein sequence ID" value="VDP93960.1"/>
    <property type="molecule type" value="Genomic_DNA"/>
</dbReference>
<dbReference type="PANTHER" id="PTHR21425">
    <property type="entry name" value="NICE-3"/>
    <property type="match status" value="1"/>
</dbReference>
<dbReference type="Proteomes" id="UP000272942">
    <property type="component" value="Unassembled WGS sequence"/>
</dbReference>
<gene>
    <name evidence="11" type="ORF">ECPE_LOCUS16688</name>
</gene>
<evidence type="ECO:0000313" key="13">
    <source>
        <dbReference type="WBParaSite" id="ECPE_0001673101-mRNA-1"/>
    </source>
</evidence>
<sequence>MHTQHIALALFLILVTVGIIVVLSIFIVVKRRITRRKSRVERNTYTPCGHGLSKVWRENLERSINATVRVRTEPRTFGAHYEENFNRYCTEDKITYLYRAKAVDEFLKLKKSILQLCPDLEAPPIRGIQAFLLTARDHAMSPPASRDRIEEYCRLYLWARHDLEPFGEEEYNKLCALQKVLMEL</sequence>
<keyword evidence="6 10" id="KW-1133">Transmembrane helix</keyword>
<evidence type="ECO:0000313" key="12">
    <source>
        <dbReference type="Proteomes" id="UP000272942"/>
    </source>
</evidence>
<protein>
    <submittedName>
        <fullName evidence="13">NICE-3</fullName>
    </submittedName>
</protein>
<dbReference type="Pfam" id="PF07406">
    <property type="entry name" value="NICE-3"/>
    <property type="match status" value="1"/>
</dbReference>
<organism evidence="13">
    <name type="scientific">Echinostoma caproni</name>
    <dbReference type="NCBI Taxonomy" id="27848"/>
    <lineage>
        <taxon>Eukaryota</taxon>
        <taxon>Metazoa</taxon>
        <taxon>Spiralia</taxon>
        <taxon>Lophotrochozoa</taxon>
        <taxon>Platyhelminthes</taxon>
        <taxon>Trematoda</taxon>
        <taxon>Digenea</taxon>
        <taxon>Plagiorchiida</taxon>
        <taxon>Echinostomata</taxon>
        <taxon>Echinostomatoidea</taxon>
        <taxon>Echinostomatidae</taxon>
        <taxon>Echinostoma</taxon>
    </lineage>
</organism>
<evidence type="ECO:0000256" key="8">
    <source>
        <dbReference type="ARBA" id="ARBA00023128"/>
    </source>
</evidence>
<reference evidence="11 12" key="2">
    <citation type="submission" date="2018-11" db="EMBL/GenBank/DDBJ databases">
        <authorList>
            <consortium name="Pathogen Informatics"/>
        </authorList>
    </citation>
    <scope>NUCLEOTIDE SEQUENCE [LARGE SCALE GENOMIC DNA]</scope>
    <source>
        <strain evidence="11 12">Egypt</strain>
    </source>
</reference>
<keyword evidence="8" id="KW-0496">Mitochondrion</keyword>
<evidence type="ECO:0000256" key="7">
    <source>
        <dbReference type="ARBA" id="ARBA00023034"/>
    </source>
</evidence>
<accession>A0A183BBV3</accession>
<dbReference type="PANTHER" id="PTHR21425:SF2">
    <property type="entry name" value="PROTEIN C1ORF43"/>
    <property type="match status" value="1"/>
</dbReference>
<proteinExistence type="predicted"/>
<dbReference type="InterPro" id="IPR010876">
    <property type="entry name" value="C1orf43"/>
</dbReference>
<reference evidence="13" key="1">
    <citation type="submission" date="2016-06" db="UniProtKB">
        <authorList>
            <consortium name="WormBaseParasite"/>
        </authorList>
    </citation>
    <scope>IDENTIFICATION</scope>
</reference>
<evidence type="ECO:0000256" key="3">
    <source>
        <dbReference type="ARBA" id="ARBA00004173"/>
    </source>
</evidence>
<evidence type="ECO:0000313" key="11">
    <source>
        <dbReference type="EMBL" id="VDP93960.1"/>
    </source>
</evidence>
<evidence type="ECO:0000256" key="1">
    <source>
        <dbReference type="ARBA" id="ARBA00002620"/>
    </source>
</evidence>
<evidence type="ECO:0000256" key="4">
    <source>
        <dbReference type="ARBA" id="ARBA00004555"/>
    </source>
</evidence>
<dbReference type="GO" id="GO:0005739">
    <property type="term" value="C:mitochondrion"/>
    <property type="evidence" value="ECO:0007669"/>
    <property type="project" value="UniProtKB-SubCell"/>
</dbReference>
<name>A0A183BBV3_9TREM</name>
<dbReference type="WBParaSite" id="ECPE_0001673101-mRNA-1">
    <property type="protein sequence ID" value="ECPE_0001673101-mRNA-1"/>
    <property type="gene ID" value="ECPE_0001673101"/>
</dbReference>
<dbReference type="OrthoDB" id="6267510at2759"/>
<evidence type="ECO:0000256" key="2">
    <source>
        <dbReference type="ARBA" id="ARBA00004167"/>
    </source>
</evidence>
<feature type="transmembrane region" description="Helical" evidence="10">
    <location>
        <begin position="6"/>
        <end position="29"/>
    </location>
</feature>
<evidence type="ECO:0000256" key="5">
    <source>
        <dbReference type="ARBA" id="ARBA00022692"/>
    </source>
</evidence>
<keyword evidence="7" id="KW-0333">Golgi apparatus</keyword>
<keyword evidence="5 10" id="KW-0812">Transmembrane</keyword>
<keyword evidence="9 10" id="KW-0472">Membrane</keyword>
<dbReference type="AlphaFoldDB" id="A0A183BBV3"/>
<dbReference type="GO" id="GO:0005794">
    <property type="term" value="C:Golgi apparatus"/>
    <property type="evidence" value="ECO:0007669"/>
    <property type="project" value="UniProtKB-SubCell"/>
</dbReference>